<feature type="transmembrane region" description="Helical" evidence="1">
    <location>
        <begin position="34"/>
        <end position="52"/>
    </location>
</feature>
<evidence type="ECO:0000313" key="3">
    <source>
        <dbReference type="Proteomes" id="UP000683565"/>
    </source>
</evidence>
<dbReference type="EMBL" id="CP067334">
    <property type="protein sequence ID" value="QXE27835.1"/>
    <property type="molecule type" value="Genomic_DNA"/>
</dbReference>
<feature type="transmembrane region" description="Helical" evidence="1">
    <location>
        <begin position="58"/>
        <end position="80"/>
    </location>
</feature>
<evidence type="ECO:0008006" key="4">
    <source>
        <dbReference type="Google" id="ProtNLM"/>
    </source>
</evidence>
<evidence type="ECO:0000313" key="2">
    <source>
        <dbReference type="EMBL" id="QXE27835.1"/>
    </source>
</evidence>
<evidence type="ECO:0000256" key="1">
    <source>
        <dbReference type="SAM" id="Phobius"/>
    </source>
</evidence>
<reference evidence="2" key="1">
    <citation type="submission" date="2021-01" db="EMBL/GenBank/DDBJ databases">
        <title>Chlamydial infections in birds of prey presented to California wildlife rehabilitation facilities.</title>
        <authorList>
            <person name="Seibert B.A."/>
            <person name="Keel M.K."/>
            <person name="Kelly T.R."/>
            <person name="Nilsen R.A."/>
            <person name="Pesti D.R."/>
            <person name="Ciembor P.X."/>
            <person name="Gregory C.R."/>
            <person name="Ritchie B.W."/>
            <person name="Hawkins M.G."/>
        </authorList>
    </citation>
    <scope>NUCLEOTIDE SEQUENCE [LARGE SCALE GENOMIC DNA]</scope>
    <source>
        <strain evidence="2">SWA</strain>
    </source>
</reference>
<name>A0ABX8LA49_9CHLA</name>
<proteinExistence type="predicted"/>
<protein>
    <recommendedName>
        <fullName evidence="4">Macro domain-containing protein</fullName>
    </recommendedName>
</protein>
<sequence>MPVVHDTDRNHNIPSLNYEYSLSCKVTQSRIPQWIATLSMACLLGGILTIAIEPLFIFSLPLFIAGVLFMVLSGIILIVLSKSQSIPSIQFADLTLSSVAHRLRNTFTLEQVLPRANKINRNTECVYLHNKNTHLQLCFHKGHPLTDPLLKHKDSAILLCINSERNFSYAINRTLALIGRIEKDCWDEITQPGSRTFPPGAIAYGPWVNKSQITAPASYLIFINPPTIETLIHTNKQLSKVITWQDSTYKKAFENMVDAYLKCFDICRKNGISFIQIELVGLSDIRSSQEEYELWYSQCALALLEAIDIEEKRKEKTLLQITVNHLKELPLLLVLQKAFNENPQLKLC</sequence>
<keyword evidence="3" id="KW-1185">Reference proteome</keyword>
<dbReference type="RefSeq" id="WP_131744194.1">
    <property type="nucleotide sequence ID" value="NZ_CAAAFM010000002.1"/>
</dbReference>
<keyword evidence="1" id="KW-0812">Transmembrane</keyword>
<accession>A0ABX8LA49</accession>
<dbReference type="Proteomes" id="UP000683565">
    <property type="component" value="Chromosome"/>
</dbReference>
<keyword evidence="1" id="KW-1133">Transmembrane helix</keyword>
<organism evidence="2 3">
    <name type="scientific">Chlamydia buteonis</name>
    <dbReference type="NCBI Taxonomy" id="2494525"/>
    <lineage>
        <taxon>Bacteria</taxon>
        <taxon>Pseudomonadati</taxon>
        <taxon>Chlamydiota</taxon>
        <taxon>Chlamydiia</taxon>
        <taxon>Chlamydiales</taxon>
        <taxon>Chlamydiaceae</taxon>
        <taxon>Chlamydia/Chlamydophila group</taxon>
        <taxon>Chlamydia</taxon>
    </lineage>
</organism>
<keyword evidence="1" id="KW-0472">Membrane</keyword>
<gene>
    <name evidence="2" type="ORF">JJJ19_04345</name>
</gene>